<evidence type="ECO:0000256" key="3">
    <source>
        <dbReference type="ARBA" id="ARBA00023004"/>
    </source>
</evidence>
<proteinExistence type="predicted"/>
<dbReference type="InterPro" id="IPR017900">
    <property type="entry name" value="4Fe4S_Fe_S_CS"/>
</dbReference>
<dbReference type="OrthoDB" id="5422255at2"/>
<keyword evidence="3" id="KW-0408">Iron</keyword>
<feature type="domain" description="4Fe-4S ferredoxin-type" evidence="5">
    <location>
        <begin position="6"/>
        <end position="35"/>
    </location>
</feature>
<dbReference type="PROSITE" id="PS51379">
    <property type="entry name" value="4FE4S_FER_2"/>
    <property type="match status" value="2"/>
</dbReference>
<dbReference type="Gene3D" id="1.10.10.1100">
    <property type="entry name" value="BFD-like [2Fe-2S]-binding domain"/>
    <property type="match status" value="1"/>
</dbReference>
<dbReference type="InterPro" id="IPR041854">
    <property type="entry name" value="BFD-like_2Fe2S-bd_dom_sf"/>
</dbReference>
<evidence type="ECO:0000256" key="4">
    <source>
        <dbReference type="ARBA" id="ARBA00023014"/>
    </source>
</evidence>
<dbReference type="Gene3D" id="3.30.70.20">
    <property type="match status" value="1"/>
</dbReference>
<keyword evidence="1" id="KW-0004">4Fe-4S</keyword>
<dbReference type="InterPro" id="IPR007419">
    <property type="entry name" value="BFD-like_2Fe2S-bd_dom"/>
</dbReference>
<dbReference type="Proteomes" id="UP000295325">
    <property type="component" value="Unassembled WGS sequence"/>
</dbReference>
<dbReference type="AlphaFoldDB" id="A0A4R7KAU1"/>
<sequence>MRLVTLLAEVDTEKCTGCRTCQKVCPTLAIKVENRKAVVDSEKCRGCNNCEQRCPVYAIKMVKRVNPVRVYVDPSTVDRSEVEALCKKARFNPEQIICYCTETRAEEVAAAILKGADTPEKLSLETGIRTGCKVECIQPILRLLEAAGITPERPDGYQWYGRTPTVWDIPEEIKEKYSHRGFYFDQDIKVLNKVAEGKKSLEEAR</sequence>
<dbReference type="PANTHER" id="PTHR43687:SF1">
    <property type="entry name" value="FERREDOXIN III"/>
    <property type="match status" value="1"/>
</dbReference>
<dbReference type="GO" id="GO:0046872">
    <property type="term" value="F:metal ion binding"/>
    <property type="evidence" value="ECO:0007669"/>
    <property type="project" value="UniProtKB-KW"/>
</dbReference>
<dbReference type="PROSITE" id="PS00198">
    <property type="entry name" value="4FE4S_FER_1"/>
    <property type="match status" value="1"/>
</dbReference>
<dbReference type="InterPro" id="IPR050572">
    <property type="entry name" value="Fe-S_Ferredoxin"/>
</dbReference>
<dbReference type="InterPro" id="IPR017896">
    <property type="entry name" value="4Fe4S_Fe-S-bd"/>
</dbReference>
<dbReference type="SUPFAM" id="SSF54862">
    <property type="entry name" value="4Fe-4S ferredoxins"/>
    <property type="match status" value="1"/>
</dbReference>
<evidence type="ECO:0000313" key="7">
    <source>
        <dbReference type="Proteomes" id="UP000295325"/>
    </source>
</evidence>
<protein>
    <submittedName>
        <fullName evidence="6">BFD-like [2Fe-2S] binding protein</fullName>
    </submittedName>
</protein>
<reference evidence="6 7" key="1">
    <citation type="submission" date="2019-03" db="EMBL/GenBank/DDBJ databases">
        <title>Genomic Encyclopedia of Type Strains, Phase IV (KMG-IV): sequencing the most valuable type-strain genomes for metagenomic binning, comparative biology and taxonomic classification.</title>
        <authorList>
            <person name="Goeker M."/>
        </authorList>
    </citation>
    <scope>NUCLEOTIDE SEQUENCE [LARGE SCALE GENOMIC DNA]</scope>
    <source>
        <strain evidence="6 7">DSM 24455</strain>
    </source>
</reference>
<dbReference type="Pfam" id="PF13237">
    <property type="entry name" value="Fer4_10"/>
    <property type="match status" value="1"/>
</dbReference>
<organism evidence="6 7">
    <name type="scientific">Fonticella tunisiensis</name>
    <dbReference type="NCBI Taxonomy" id="1096341"/>
    <lineage>
        <taxon>Bacteria</taxon>
        <taxon>Bacillati</taxon>
        <taxon>Bacillota</taxon>
        <taxon>Clostridia</taxon>
        <taxon>Eubacteriales</taxon>
        <taxon>Clostridiaceae</taxon>
        <taxon>Fonticella</taxon>
    </lineage>
</organism>
<keyword evidence="7" id="KW-1185">Reference proteome</keyword>
<accession>A0A4R7KAU1</accession>
<keyword evidence="4" id="KW-0411">Iron-sulfur</keyword>
<dbReference type="PANTHER" id="PTHR43687">
    <property type="entry name" value="ADENYLYLSULFATE REDUCTASE, BETA SUBUNIT"/>
    <property type="match status" value="1"/>
</dbReference>
<evidence type="ECO:0000313" key="6">
    <source>
        <dbReference type="EMBL" id="TDT51032.1"/>
    </source>
</evidence>
<dbReference type="RefSeq" id="WP_133628854.1">
    <property type="nucleotide sequence ID" value="NZ_SOAZ01000022.1"/>
</dbReference>
<dbReference type="GO" id="GO:0051539">
    <property type="term" value="F:4 iron, 4 sulfur cluster binding"/>
    <property type="evidence" value="ECO:0007669"/>
    <property type="project" value="UniProtKB-KW"/>
</dbReference>
<gene>
    <name evidence="6" type="ORF">EDD71_1222</name>
</gene>
<evidence type="ECO:0000259" key="5">
    <source>
        <dbReference type="PROSITE" id="PS51379"/>
    </source>
</evidence>
<name>A0A4R7KAU1_9CLOT</name>
<dbReference type="Pfam" id="PF04324">
    <property type="entry name" value="Fer2_BFD"/>
    <property type="match status" value="1"/>
</dbReference>
<evidence type="ECO:0000256" key="2">
    <source>
        <dbReference type="ARBA" id="ARBA00022723"/>
    </source>
</evidence>
<keyword evidence="2" id="KW-0479">Metal-binding</keyword>
<feature type="domain" description="4Fe-4S ferredoxin-type" evidence="5">
    <location>
        <begin position="36"/>
        <end position="64"/>
    </location>
</feature>
<evidence type="ECO:0000256" key="1">
    <source>
        <dbReference type="ARBA" id="ARBA00022485"/>
    </source>
</evidence>
<comment type="caution">
    <text evidence="6">The sequence shown here is derived from an EMBL/GenBank/DDBJ whole genome shotgun (WGS) entry which is preliminary data.</text>
</comment>
<dbReference type="EMBL" id="SOAZ01000022">
    <property type="protein sequence ID" value="TDT51032.1"/>
    <property type="molecule type" value="Genomic_DNA"/>
</dbReference>